<comment type="caution">
    <text evidence="3">The sequence shown here is derived from an EMBL/GenBank/DDBJ whole genome shotgun (WGS) entry which is preliminary data.</text>
</comment>
<dbReference type="Gene3D" id="2.70.70.10">
    <property type="entry name" value="Glucose Permease (Domain IIA)"/>
    <property type="match status" value="1"/>
</dbReference>
<dbReference type="PANTHER" id="PTHR21666">
    <property type="entry name" value="PEPTIDASE-RELATED"/>
    <property type="match status" value="1"/>
</dbReference>
<dbReference type="InterPro" id="IPR011055">
    <property type="entry name" value="Dup_hybrid_motif"/>
</dbReference>
<organism evidence="3 4">
    <name type="scientific">Microbacterium invictum</name>
    <dbReference type="NCBI Taxonomy" id="515415"/>
    <lineage>
        <taxon>Bacteria</taxon>
        <taxon>Bacillati</taxon>
        <taxon>Actinomycetota</taxon>
        <taxon>Actinomycetes</taxon>
        <taxon>Micrococcales</taxon>
        <taxon>Microbacteriaceae</taxon>
        <taxon>Microbacterium</taxon>
    </lineage>
</organism>
<dbReference type="AlphaFoldDB" id="A0AA40VLJ1"/>
<protein>
    <submittedName>
        <fullName evidence="3">Murein DD-endopeptidase MepM/ murein hydrolase activator NlpD</fullName>
    </submittedName>
</protein>
<sequence length="446" mass="45689">MALEGAEVPVESTGQAEPAGLVEIPALAETALVVGVTAALAHMATAEEAPLTRAELRRRRAAQAETAAPQSIETAAEVPPLEPASPIEPMRAIQAAALVSLPALAAAEAAEPVRAIAAPNRLEAIASIDAPTATAAEQLAGTAFAAVGTDPTCIDDFDFSAQLFAFTGETPVQVAAAALAEETQEVPEVHTAPRHRRLNGRIALKRLAGVSFSMFVMSAVGLLAIGTTTPASIAAAVGETSADITVVAPKSATVIEDDEIQAYVAASDLTADALDRTEKYDVASMADIAADSGVTHFAGTWVNDPAAAIQWPFPVGVPVSAAYGSASYLAQFSSPHHGVDLAPGAGAEVHVIADGTVRLATEGGGDYGVNVIVDHVVDGQLVSTRYAHMQYGSLRVSAGDTVSVGDVLGKVGSTGKATGPHLHFEVLVNGSTRIDPYTWMQQHTTS</sequence>
<dbReference type="SUPFAM" id="SSF51261">
    <property type="entry name" value="Duplicated hybrid motif"/>
    <property type="match status" value="1"/>
</dbReference>
<dbReference type="EMBL" id="JACIFH010000001">
    <property type="protein sequence ID" value="MBB4138303.1"/>
    <property type="molecule type" value="Genomic_DNA"/>
</dbReference>
<evidence type="ECO:0000259" key="2">
    <source>
        <dbReference type="Pfam" id="PF01551"/>
    </source>
</evidence>
<feature type="region of interest" description="Disordered" evidence="1">
    <location>
        <begin position="56"/>
        <end position="75"/>
    </location>
</feature>
<dbReference type="InterPro" id="IPR050570">
    <property type="entry name" value="Cell_wall_metabolism_enzyme"/>
</dbReference>
<keyword evidence="3" id="KW-0378">Hydrolase</keyword>
<dbReference type="Proteomes" id="UP000549113">
    <property type="component" value="Unassembled WGS sequence"/>
</dbReference>
<keyword evidence="4" id="KW-1185">Reference proteome</keyword>
<dbReference type="GO" id="GO:0004222">
    <property type="term" value="F:metalloendopeptidase activity"/>
    <property type="evidence" value="ECO:0007669"/>
    <property type="project" value="TreeGrafter"/>
</dbReference>
<evidence type="ECO:0000313" key="4">
    <source>
        <dbReference type="Proteomes" id="UP000549113"/>
    </source>
</evidence>
<evidence type="ECO:0000313" key="3">
    <source>
        <dbReference type="EMBL" id="MBB4138303.1"/>
    </source>
</evidence>
<dbReference type="PANTHER" id="PTHR21666:SF270">
    <property type="entry name" value="MUREIN HYDROLASE ACTIVATOR ENVC"/>
    <property type="match status" value="1"/>
</dbReference>
<accession>A0AA40VLJ1</accession>
<dbReference type="Pfam" id="PF01551">
    <property type="entry name" value="Peptidase_M23"/>
    <property type="match status" value="1"/>
</dbReference>
<dbReference type="CDD" id="cd12797">
    <property type="entry name" value="M23_peptidase"/>
    <property type="match status" value="1"/>
</dbReference>
<name>A0AA40VLJ1_9MICO</name>
<evidence type="ECO:0000256" key="1">
    <source>
        <dbReference type="SAM" id="MobiDB-lite"/>
    </source>
</evidence>
<dbReference type="InterPro" id="IPR016047">
    <property type="entry name" value="M23ase_b-sheet_dom"/>
</dbReference>
<feature type="domain" description="M23ase beta-sheet core" evidence="2">
    <location>
        <begin position="335"/>
        <end position="436"/>
    </location>
</feature>
<dbReference type="RefSeq" id="WP_248199128.1">
    <property type="nucleotide sequence ID" value="NZ_BAABCO010000003.1"/>
</dbReference>
<reference evidence="3 4" key="1">
    <citation type="submission" date="2020-08" db="EMBL/GenBank/DDBJ databases">
        <title>Sequencing the genomes of 1000 actinobacteria strains.</title>
        <authorList>
            <person name="Klenk H.-P."/>
        </authorList>
    </citation>
    <scope>NUCLEOTIDE SEQUENCE [LARGE SCALE GENOMIC DNA]</scope>
    <source>
        <strain evidence="3 4">DSM 19600</strain>
    </source>
</reference>
<gene>
    <name evidence="3" type="ORF">BKA10_000097</name>
</gene>
<proteinExistence type="predicted"/>